<dbReference type="Proteomes" id="UP001190700">
    <property type="component" value="Unassembled WGS sequence"/>
</dbReference>
<evidence type="ECO:0008006" key="3">
    <source>
        <dbReference type="Google" id="ProtNLM"/>
    </source>
</evidence>
<reference evidence="1 2" key="1">
    <citation type="journal article" date="2015" name="Genome Biol. Evol.">
        <title>Comparative Genomics of a Bacterivorous Green Alga Reveals Evolutionary Causalities and Consequences of Phago-Mixotrophic Mode of Nutrition.</title>
        <authorList>
            <person name="Burns J.A."/>
            <person name="Paasch A."/>
            <person name="Narechania A."/>
            <person name="Kim E."/>
        </authorList>
    </citation>
    <scope>NUCLEOTIDE SEQUENCE [LARGE SCALE GENOMIC DNA]</scope>
    <source>
        <strain evidence="1 2">PLY_AMNH</strain>
    </source>
</reference>
<dbReference type="InterPro" id="IPR013320">
    <property type="entry name" value="ConA-like_dom_sf"/>
</dbReference>
<comment type="caution">
    <text evidence="1">The sequence shown here is derived from an EMBL/GenBank/DDBJ whole genome shotgun (WGS) entry which is preliminary data.</text>
</comment>
<evidence type="ECO:0000313" key="1">
    <source>
        <dbReference type="EMBL" id="KAK3254296.1"/>
    </source>
</evidence>
<protein>
    <recommendedName>
        <fullName evidence="3">LamG-like jellyroll fold domain-containing protein</fullName>
    </recommendedName>
</protein>
<dbReference type="EMBL" id="LGRX02023791">
    <property type="protein sequence ID" value="KAK3254296.1"/>
    <property type="molecule type" value="Genomic_DNA"/>
</dbReference>
<dbReference type="Pfam" id="PF13385">
    <property type="entry name" value="Laminin_G_3"/>
    <property type="match status" value="1"/>
</dbReference>
<sequence length="393" mass="42773">MTKWGRIATPVPRSESSYARLSRTVLRNLYYHSILAASFGAIVQASAASVEMDFSESSLSFGRTGQSSYLATKGPPPLSSGQFSKHVTAEAWIRIFKHKSHNWLLGTQSREAGWALFTDGGEKACFGLFQKNSLKTISSRTLQTPAAWHHVAGIFDGIEMRVYVDANPGDAVPMAEGVLGDPGGYFLGGTPHWPILYLIGELADAAVWADAHSHQQIAQAMTRQWSELERPITGLLAHWGIDEGTGQLGQVPEPSAQDVFLARLTRLWQPGQRREEAALLESFLGVEVQDDGPHSLTAVVEASTKYPAPVWATSTAPQFVVRFGPDSFHRNYTLLSASQTTADARVTLLKAPQEGALHQYLEAGARLNSNTHKAQIGLVTAEHATSSRTEQPT</sequence>
<gene>
    <name evidence="1" type="ORF">CYMTET_36487</name>
</gene>
<dbReference type="AlphaFoldDB" id="A0AAE0CFT5"/>
<organism evidence="1 2">
    <name type="scientific">Cymbomonas tetramitiformis</name>
    <dbReference type="NCBI Taxonomy" id="36881"/>
    <lineage>
        <taxon>Eukaryota</taxon>
        <taxon>Viridiplantae</taxon>
        <taxon>Chlorophyta</taxon>
        <taxon>Pyramimonadophyceae</taxon>
        <taxon>Pyramimonadales</taxon>
        <taxon>Pyramimonadaceae</taxon>
        <taxon>Cymbomonas</taxon>
    </lineage>
</organism>
<evidence type="ECO:0000313" key="2">
    <source>
        <dbReference type="Proteomes" id="UP001190700"/>
    </source>
</evidence>
<proteinExistence type="predicted"/>
<accession>A0AAE0CFT5</accession>
<name>A0AAE0CFT5_9CHLO</name>
<dbReference type="SUPFAM" id="SSF49899">
    <property type="entry name" value="Concanavalin A-like lectins/glucanases"/>
    <property type="match status" value="1"/>
</dbReference>
<keyword evidence="2" id="KW-1185">Reference proteome</keyword>
<dbReference type="Gene3D" id="2.60.120.200">
    <property type="match status" value="1"/>
</dbReference>